<feature type="transmembrane region" description="Helical" evidence="1">
    <location>
        <begin position="873"/>
        <end position="895"/>
    </location>
</feature>
<name>A0A1V9ZYY1_9STRA</name>
<gene>
    <name evidence="2" type="ORF">THRCLA_04479</name>
</gene>
<feature type="transmembrane region" description="Helical" evidence="1">
    <location>
        <begin position="684"/>
        <end position="702"/>
    </location>
</feature>
<sequence length="1750" mass="196858">MAKVIPFTLIEAPVEWTSWLKEFCGIFYMVLSLLLSSYYLVLLNPYLSNDYLWYNFFNTNVSSALTSALNLQLTFLSNTTTIELINYRVSKYDKVGVSPAYPRKLVYNDLTTLEASITSLRNLAVVQVVYMITQYCWVDLERRWAMAHTIQRQERCREHYQQNGAVYLETVLRNIDFNHWVESTQGLFDARIGMGIQEFFGGVEFLTYLEHHEFASIEEEKNLWMTHGITFFKLDYSNQREIGIVESIQIKNSLGATWTFPIKEIKSTGRGTLWTTGYMYGSLQNDFNIPQGNMSLIQNASTFFGLIDPMLMEEADVCFPLTPSFQAVHDHIGSLDSIDLYLAPIPTQLVEIVNIFRSTALSAMHFNSKDDISTVGTFDLHPTPPRWANSSMLFYGASPMCGFGSGLPFIQESFSFDDACATQKPLAINWNFFSSLFAFTMLQGQATNVCSLVPNSEVSLCQRAIAELSFIYIRMPALSLLRPPNLVVNASVMQYVSMGVNGTIEIETQSLLDKSFAFYGWISMYDWALHHREVVSVEGDVGSIILMSRELTLQPQPSHYIDSSVSIYLWYSCSIVSIGLVGVGLIVSVLWGIFQPLRCSWFVFNRVVSASWLNRSILLIRGIVAVFCLASASVLTIQDKNGLYFVDNPRSIVTSCIFAGEATWLSYVVHEAFYPFTREYTLHYARWSSAVSLLTLLALDVWSPIQAQFTLHPSCFTNNVAEMVYCTSGTVIIGNWKRSLLLIFILFFCTIVCFLVVSFSMSPSYRSSPSLLLPAAAVAFIELPLSTNDADQLNVVTAAMTGVLQLSFKKFKILFDVKLWRTFTLEDISIDGAILTLPHTKFKPSLICNKGPMVEIEGGSSKFNTLKKQAKKMLLLSGFVYTIVTLCTNIIYLTFAGGFLANDFGWAGFNTTGMHTFLGNILNNHLLLSTDKVLSPSSVVFADTNTLYNGTVSSIVSSFNAPRRQLFNPSVPLTSTIKGLRDMNPCMLPWMATQYCFLDFNRTWSMASTTKRQLRCQSQQHNAALYLEAPLRNMNDWAKWQSCWGTSFEIGFASYLRTTTQGQFWLTTVQSNTNSIQEEVLSWLNHNFTTFELQWQNYKTIGMTDSFTITSALGYTSSLTLSHLQPNFHIFEQTSLRMYWSFASDLWAVSTNSTMIGGASLIASSGLFAFGNVSSESLLYENLTLIQPLRAGLAVLKSVVGPFGVVDMVYISPPEELLFLYGKFLEIIYDLLLTNSDAQSEYVSIPPKSSVSEVPPFLLSDSTIMNNGGDLLCGNDVPYEPAAWGLLSGLSSTTVCYTEFTEVMMMSTMEVLFAFTALNSTQGSLVYSDLLGICKLDISAGASCAPAFNKSIAFLQNHASKFSLLGAKALAATRVVQALQIEVIQYYTTLNNTATTKLYRINVLEPTERLWNFYGYGLIYEWVYGKREVVKFQGDVGFITTITYNNPLINTPPDPTEIPVSFASIFSGCTLYITWILVSIAGIVALYSVVLRGHLEGLNLFEINRLVGNVWAGRTFLIVRSITAMWILNTAPLNLTLLGHVTYISSPPLPWYKTILAGSEVTWLVYALNDLFSVYTKQYTTYYAFKSSISTWFSVSVWTFIAPLQYSAKLSRDCSYVDMDFGLICKSGLIEIGSLRGVLGEVVVAVVCVVCFYFIELLIFPKRVPLQVQCFLLSAQGLYMLELAKWEYETQYYLDRTSAVMVGLLTIEYRGSMYIFDIKSWRILALPIVHHRRERRSFQPYYRSIPLSRI</sequence>
<evidence type="ECO:0000313" key="3">
    <source>
        <dbReference type="Proteomes" id="UP000243217"/>
    </source>
</evidence>
<organism evidence="2 3">
    <name type="scientific">Thraustotheca clavata</name>
    <dbReference type="NCBI Taxonomy" id="74557"/>
    <lineage>
        <taxon>Eukaryota</taxon>
        <taxon>Sar</taxon>
        <taxon>Stramenopiles</taxon>
        <taxon>Oomycota</taxon>
        <taxon>Saprolegniomycetes</taxon>
        <taxon>Saprolegniales</taxon>
        <taxon>Achlyaceae</taxon>
        <taxon>Thraustotheca</taxon>
    </lineage>
</organism>
<feature type="transmembrane region" description="Helical" evidence="1">
    <location>
        <begin position="618"/>
        <end position="637"/>
    </location>
</feature>
<reference evidence="2 3" key="1">
    <citation type="journal article" date="2014" name="Genome Biol. Evol.">
        <title>The secreted proteins of Achlya hypogyna and Thraustotheca clavata identify the ancestral oomycete secretome and reveal gene acquisitions by horizontal gene transfer.</title>
        <authorList>
            <person name="Misner I."/>
            <person name="Blouin N."/>
            <person name="Leonard G."/>
            <person name="Richards T.A."/>
            <person name="Lane C.E."/>
        </authorList>
    </citation>
    <scope>NUCLEOTIDE SEQUENCE [LARGE SCALE GENOMIC DNA]</scope>
    <source>
        <strain evidence="2 3">ATCC 34112</strain>
    </source>
</reference>
<keyword evidence="1" id="KW-0812">Transmembrane</keyword>
<protein>
    <submittedName>
        <fullName evidence="2">Uncharacterized protein</fullName>
    </submittedName>
</protein>
<dbReference type="Proteomes" id="UP000243217">
    <property type="component" value="Unassembled WGS sequence"/>
</dbReference>
<feature type="transmembrane region" description="Helical" evidence="1">
    <location>
        <begin position="26"/>
        <end position="47"/>
    </location>
</feature>
<proteinExistence type="predicted"/>
<feature type="transmembrane region" description="Helical" evidence="1">
    <location>
        <begin position="568"/>
        <end position="597"/>
    </location>
</feature>
<feature type="transmembrane region" description="Helical" evidence="1">
    <location>
        <begin position="1549"/>
        <end position="1568"/>
    </location>
</feature>
<feature type="transmembrane region" description="Helical" evidence="1">
    <location>
        <begin position="1638"/>
        <end position="1659"/>
    </location>
</feature>
<accession>A0A1V9ZYY1</accession>
<evidence type="ECO:0000313" key="2">
    <source>
        <dbReference type="EMBL" id="OQS03228.1"/>
    </source>
</evidence>
<feature type="transmembrane region" description="Helical" evidence="1">
    <location>
        <begin position="1580"/>
        <end position="1601"/>
    </location>
</feature>
<keyword evidence="1" id="KW-1133">Transmembrane helix</keyword>
<comment type="caution">
    <text evidence="2">The sequence shown here is derived from an EMBL/GenBank/DDBJ whole genome shotgun (WGS) entry which is preliminary data.</text>
</comment>
<feature type="transmembrane region" description="Helical" evidence="1">
    <location>
        <begin position="740"/>
        <end position="761"/>
    </location>
</feature>
<evidence type="ECO:0000256" key="1">
    <source>
        <dbReference type="SAM" id="Phobius"/>
    </source>
</evidence>
<feature type="transmembrane region" description="Helical" evidence="1">
    <location>
        <begin position="1471"/>
        <end position="1490"/>
    </location>
</feature>
<keyword evidence="1" id="KW-0472">Membrane</keyword>
<keyword evidence="3" id="KW-1185">Reference proteome</keyword>
<dbReference type="STRING" id="74557.A0A1V9ZYY1"/>
<dbReference type="EMBL" id="JNBS01000952">
    <property type="protein sequence ID" value="OQS03228.1"/>
    <property type="molecule type" value="Genomic_DNA"/>
</dbReference>